<dbReference type="RefSeq" id="WP_145937607.1">
    <property type="nucleotide sequence ID" value="NZ_BNAV01000005.1"/>
</dbReference>
<evidence type="ECO:0000313" key="2">
    <source>
        <dbReference type="EMBL" id="GHF61242.1"/>
    </source>
</evidence>
<feature type="transmembrane region" description="Helical" evidence="1">
    <location>
        <begin position="80"/>
        <end position="104"/>
    </location>
</feature>
<accession>A0A8H9MC85</accession>
<dbReference type="EMBL" id="BNAV01000005">
    <property type="protein sequence ID" value="GHF61242.1"/>
    <property type="molecule type" value="Genomic_DNA"/>
</dbReference>
<feature type="transmembrane region" description="Helical" evidence="1">
    <location>
        <begin position="36"/>
        <end position="68"/>
    </location>
</feature>
<keyword evidence="1" id="KW-0472">Membrane</keyword>
<comment type="caution">
    <text evidence="2">The sequence shown here is derived from an EMBL/GenBank/DDBJ whole genome shotgun (WGS) entry which is preliminary data.</text>
</comment>
<gene>
    <name evidence="2" type="ORF">GCM10017566_38320</name>
</gene>
<reference evidence="2" key="1">
    <citation type="journal article" date="2014" name="Int. J. Syst. Evol. Microbiol.">
        <title>Complete genome sequence of Corynebacterium casei LMG S-19264T (=DSM 44701T), isolated from a smear-ripened cheese.</title>
        <authorList>
            <consortium name="US DOE Joint Genome Institute (JGI-PGF)"/>
            <person name="Walter F."/>
            <person name="Albersmeier A."/>
            <person name="Kalinowski J."/>
            <person name="Ruckert C."/>
        </authorList>
    </citation>
    <scope>NUCLEOTIDE SEQUENCE</scope>
    <source>
        <strain evidence="2">CGMCC 4.7679</strain>
    </source>
</reference>
<reference evidence="2" key="2">
    <citation type="submission" date="2020-09" db="EMBL/GenBank/DDBJ databases">
        <authorList>
            <person name="Sun Q."/>
            <person name="Zhou Y."/>
        </authorList>
    </citation>
    <scope>NUCLEOTIDE SEQUENCE</scope>
    <source>
        <strain evidence="2">CGMCC 4.7679</strain>
    </source>
</reference>
<keyword evidence="1" id="KW-0812">Transmembrane</keyword>
<evidence type="ECO:0000256" key="1">
    <source>
        <dbReference type="SAM" id="Phobius"/>
    </source>
</evidence>
<keyword evidence="1" id="KW-1133">Transmembrane helix</keyword>
<organism evidence="2 3">
    <name type="scientific">Amycolatopsis bartoniae</name>
    <dbReference type="NCBI Taxonomy" id="941986"/>
    <lineage>
        <taxon>Bacteria</taxon>
        <taxon>Bacillati</taxon>
        <taxon>Actinomycetota</taxon>
        <taxon>Actinomycetes</taxon>
        <taxon>Pseudonocardiales</taxon>
        <taxon>Pseudonocardiaceae</taxon>
        <taxon>Amycolatopsis</taxon>
    </lineage>
</organism>
<proteinExistence type="predicted"/>
<dbReference type="Proteomes" id="UP000658656">
    <property type="component" value="Unassembled WGS sequence"/>
</dbReference>
<evidence type="ECO:0000313" key="3">
    <source>
        <dbReference type="Proteomes" id="UP000658656"/>
    </source>
</evidence>
<dbReference type="AlphaFoldDB" id="A0A8H9MC85"/>
<keyword evidence="3" id="KW-1185">Reference proteome</keyword>
<name>A0A8H9MC85_9PSEU</name>
<protein>
    <submittedName>
        <fullName evidence="2">Uncharacterized protein</fullName>
    </submittedName>
</protein>
<sequence length="116" mass="11757">MRPGLALASVALGAVGLVFAFATWVTWLVVHPWGVLTSALTVIFALVLGALWVLVLGSAVLGVIFGLVAGETGRLARIGIGLCSLAALLALAGAVAFVLAALHWTPVMKLDTGGLL</sequence>